<evidence type="ECO:0000256" key="4">
    <source>
        <dbReference type="ARBA" id="ARBA00023186"/>
    </source>
</evidence>
<keyword evidence="3 5" id="KW-0698">rRNA processing</keyword>
<evidence type="ECO:0000313" key="9">
    <source>
        <dbReference type="Proteomes" id="UP000198577"/>
    </source>
</evidence>
<gene>
    <name evidence="5" type="primary">rimM</name>
    <name evidence="8" type="ORF">SAMN05444406_10616</name>
</gene>
<protein>
    <recommendedName>
        <fullName evidence="5">Ribosome maturation factor RimM</fullName>
    </recommendedName>
</protein>
<dbReference type="HAMAP" id="MF_00014">
    <property type="entry name" value="Ribosome_mat_RimM"/>
    <property type="match status" value="1"/>
</dbReference>
<proteinExistence type="inferred from homology"/>
<dbReference type="InterPro" id="IPR011961">
    <property type="entry name" value="RimM"/>
</dbReference>
<dbReference type="GO" id="GO:0006364">
    <property type="term" value="P:rRNA processing"/>
    <property type="evidence" value="ECO:0007669"/>
    <property type="project" value="UniProtKB-UniRule"/>
</dbReference>
<dbReference type="GO" id="GO:0005840">
    <property type="term" value="C:ribosome"/>
    <property type="evidence" value="ECO:0007669"/>
    <property type="project" value="InterPro"/>
</dbReference>
<name>A0A1I5U3W6_9FIRM</name>
<evidence type="ECO:0000256" key="2">
    <source>
        <dbReference type="ARBA" id="ARBA00022517"/>
    </source>
</evidence>
<dbReference type="SUPFAM" id="SSF50346">
    <property type="entry name" value="PRC-barrel domain"/>
    <property type="match status" value="1"/>
</dbReference>
<dbReference type="STRING" id="937334.SAMN05444406_10616"/>
<dbReference type="GO" id="GO:0043022">
    <property type="term" value="F:ribosome binding"/>
    <property type="evidence" value="ECO:0007669"/>
    <property type="project" value="InterPro"/>
</dbReference>
<keyword evidence="1 5" id="KW-0963">Cytoplasm</keyword>
<keyword evidence="4 5" id="KW-0143">Chaperone</keyword>
<evidence type="ECO:0000256" key="5">
    <source>
        <dbReference type="HAMAP-Rule" id="MF_00014"/>
    </source>
</evidence>
<dbReference type="PANTHER" id="PTHR33692:SF1">
    <property type="entry name" value="RIBOSOME MATURATION FACTOR RIMM"/>
    <property type="match status" value="1"/>
</dbReference>
<comment type="subunit">
    <text evidence="5">Binds ribosomal protein uS19.</text>
</comment>
<dbReference type="InterPro" id="IPR002676">
    <property type="entry name" value="RimM_N"/>
</dbReference>
<dbReference type="InterPro" id="IPR056792">
    <property type="entry name" value="PRC_RimM"/>
</dbReference>
<accession>A0A1I5U3W6</accession>
<dbReference type="SUPFAM" id="SSF50447">
    <property type="entry name" value="Translation proteins"/>
    <property type="match status" value="1"/>
</dbReference>
<dbReference type="NCBIfam" id="TIGR02273">
    <property type="entry name" value="16S_RimM"/>
    <property type="match status" value="1"/>
</dbReference>
<evidence type="ECO:0000256" key="1">
    <source>
        <dbReference type="ARBA" id="ARBA00022490"/>
    </source>
</evidence>
<comment type="subcellular location">
    <subcellularLocation>
        <location evidence="5">Cytoplasm</location>
    </subcellularLocation>
</comment>
<comment type="domain">
    <text evidence="5">The PRC barrel domain binds ribosomal protein uS19.</text>
</comment>
<dbReference type="AlphaFoldDB" id="A0A1I5U3W6"/>
<evidence type="ECO:0000259" key="6">
    <source>
        <dbReference type="Pfam" id="PF01782"/>
    </source>
</evidence>
<dbReference type="GO" id="GO:0005737">
    <property type="term" value="C:cytoplasm"/>
    <property type="evidence" value="ECO:0007669"/>
    <property type="project" value="UniProtKB-SubCell"/>
</dbReference>
<dbReference type="Gene3D" id="2.40.30.60">
    <property type="entry name" value="RimM"/>
    <property type="match status" value="1"/>
</dbReference>
<evidence type="ECO:0000256" key="3">
    <source>
        <dbReference type="ARBA" id="ARBA00022552"/>
    </source>
</evidence>
<dbReference type="Proteomes" id="UP000198577">
    <property type="component" value="Unassembled WGS sequence"/>
</dbReference>
<dbReference type="Pfam" id="PF24986">
    <property type="entry name" value="PRC_RimM"/>
    <property type="match status" value="1"/>
</dbReference>
<feature type="domain" description="RimM N-terminal" evidence="6">
    <location>
        <begin position="9"/>
        <end position="90"/>
    </location>
</feature>
<dbReference type="Gene3D" id="2.30.30.240">
    <property type="entry name" value="PRC-barrel domain"/>
    <property type="match status" value="1"/>
</dbReference>
<keyword evidence="2 5" id="KW-0690">Ribosome biogenesis</keyword>
<dbReference type="RefSeq" id="WP_242948242.1">
    <property type="nucleotide sequence ID" value="NZ_FOXR01000006.1"/>
</dbReference>
<dbReference type="InterPro" id="IPR009000">
    <property type="entry name" value="Transl_B-barrel_sf"/>
</dbReference>
<comment type="similarity">
    <text evidence="5">Belongs to the RimM family.</text>
</comment>
<dbReference type="PANTHER" id="PTHR33692">
    <property type="entry name" value="RIBOSOME MATURATION FACTOR RIMM"/>
    <property type="match status" value="1"/>
</dbReference>
<comment type="function">
    <text evidence="5">An accessory protein needed during the final step in the assembly of 30S ribosomal subunit, possibly for assembly of the head region. Essential for efficient processing of 16S rRNA. May be needed both before and after RbfA during the maturation of 16S rRNA. It has affinity for free ribosomal 30S subunits but not for 70S ribosomes.</text>
</comment>
<dbReference type="GO" id="GO:0042274">
    <property type="term" value="P:ribosomal small subunit biogenesis"/>
    <property type="evidence" value="ECO:0007669"/>
    <property type="project" value="UniProtKB-UniRule"/>
</dbReference>
<dbReference type="EMBL" id="FOXR01000006">
    <property type="protein sequence ID" value="SFP89911.1"/>
    <property type="molecule type" value="Genomic_DNA"/>
</dbReference>
<feature type="domain" description="Ribosome maturation factor RimM PRC barrel" evidence="7">
    <location>
        <begin position="103"/>
        <end position="162"/>
    </location>
</feature>
<keyword evidence="9" id="KW-1185">Reference proteome</keyword>
<dbReference type="Pfam" id="PF01782">
    <property type="entry name" value="RimM"/>
    <property type="match status" value="1"/>
</dbReference>
<sequence>MSLRRYLSVGYVTKPQGIKGEVKVEPLTDDVYRFDDLDEVFLKRGDRYIPVKVLGRKYIKNFVILKLEGFDDRNQAETLRGEYLWVSREQARPLPEDTYYIADIVGCCVETSDGRFLGRITGVLHTGSNDVYVVRDREEVLIPALKKVVTHVDIENRKIVVNADELEGLLPDED</sequence>
<reference evidence="8 9" key="1">
    <citation type="submission" date="2016-10" db="EMBL/GenBank/DDBJ databases">
        <authorList>
            <person name="de Groot N.N."/>
        </authorList>
    </citation>
    <scope>NUCLEOTIDE SEQUENCE [LARGE SCALE GENOMIC DNA]</scope>
    <source>
        <strain evidence="8 9">DSM 20678</strain>
    </source>
</reference>
<evidence type="ECO:0000313" key="8">
    <source>
        <dbReference type="EMBL" id="SFP89911.1"/>
    </source>
</evidence>
<dbReference type="InterPro" id="IPR036976">
    <property type="entry name" value="RimM_N_sf"/>
</dbReference>
<evidence type="ECO:0000259" key="7">
    <source>
        <dbReference type="Pfam" id="PF24986"/>
    </source>
</evidence>
<dbReference type="InterPro" id="IPR011033">
    <property type="entry name" value="PRC_barrel-like_sf"/>
</dbReference>
<organism evidence="8 9">
    <name type="scientific">Caldicoprobacter faecalis</name>
    <dbReference type="NCBI Taxonomy" id="937334"/>
    <lineage>
        <taxon>Bacteria</taxon>
        <taxon>Bacillati</taxon>
        <taxon>Bacillota</taxon>
        <taxon>Clostridia</taxon>
        <taxon>Caldicoprobacterales</taxon>
        <taxon>Caldicoprobacteraceae</taxon>
        <taxon>Caldicoprobacter</taxon>
    </lineage>
</organism>